<organism evidence="2">
    <name type="scientific">Medicago truncatula</name>
    <name type="common">Barrel medic</name>
    <name type="synonym">Medicago tribuloides</name>
    <dbReference type="NCBI Taxonomy" id="3880"/>
    <lineage>
        <taxon>Eukaryota</taxon>
        <taxon>Viridiplantae</taxon>
        <taxon>Streptophyta</taxon>
        <taxon>Embryophyta</taxon>
        <taxon>Tracheophyta</taxon>
        <taxon>Spermatophyta</taxon>
        <taxon>Magnoliopsida</taxon>
        <taxon>eudicotyledons</taxon>
        <taxon>Gunneridae</taxon>
        <taxon>Pentapetalae</taxon>
        <taxon>rosids</taxon>
        <taxon>fabids</taxon>
        <taxon>Fabales</taxon>
        <taxon>Fabaceae</taxon>
        <taxon>Papilionoideae</taxon>
        <taxon>50 kb inversion clade</taxon>
        <taxon>NPAAA clade</taxon>
        <taxon>Hologalegina</taxon>
        <taxon>IRL clade</taxon>
        <taxon>Trifolieae</taxon>
        <taxon>Medicago</taxon>
    </lineage>
</organism>
<gene>
    <name evidence="2" type="ORF">MtrDRAFT_AC157504g38v2</name>
</gene>
<protein>
    <recommendedName>
        <fullName evidence="1">Reverse transcriptase domain-containing protein</fullName>
    </recommendedName>
</protein>
<sequence>MDCYAFGLKIAHSEFHIKMNDIFNPISKFTIVYIDDVLVFSKSLDQHFKHVNIFLSIKLKEQQINPLN</sequence>
<dbReference type="InterPro" id="IPR043502">
    <property type="entry name" value="DNA/RNA_pol_sf"/>
</dbReference>
<feature type="domain" description="Reverse transcriptase" evidence="1">
    <location>
        <begin position="6"/>
        <end position="56"/>
    </location>
</feature>
<dbReference type="EMBL" id="AC157504">
    <property type="protein sequence ID" value="ABN08568.1"/>
    <property type="molecule type" value="Genomic_DNA"/>
</dbReference>
<evidence type="ECO:0000313" key="2">
    <source>
        <dbReference type="EMBL" id="ABN08568.1"/>
    </source>
</evidence>
<reference evidence="2" key="1">
    <citation type="submission" date="2005-03" db="EMBL/GenBank/DDBJ databases">
        <authorList>
            <person name="Town C.D."/>
        </authorList>
    </citation>
    <scope>NUCLEOTIDE SEQUENCE</scope>
</reference>
<dbReference type="InterPro" id="IPR043128">
    <property type="entry name" value="Rev_trsase/Diguanyl_cyclase"/>
</dbReference>
<reference evidence="2" key="2">
    <citation type="submission" date="2007-03" db="EMBL/GenBank/DDBJ databases">
        <authorList>
            <consortium name="The International Medicago Genome Annotation Group"/>
        </authorList>
    </citation>
    <scope>NUCLEOTIDE SEQUENCE</scope>
</reference>
<dbReference type="Pfam" id="PF00078">
    <property type="entry name" value="RVT_1"/>
    <property type="match status" value="1"/>
</dbReference>
<name>A2Q4L8_MEDTR</name>
<evidence type="ECO:0000259" key="1">
    <source>
        <dbReference type="Pfam" id="PF00078"/>
    </source>
</evidence>
<dbReference type="InterPro" id="IPR000477">
    <property type="entry name" value="RT_dom"/>
</dbReference>
<dbReference type="AlphaFoldDB" id="A2Q4L8"/>
<accession>A2Q4L8</accession>
<dbReference type="Gene3D" id="3.30.70.270">
    <property type="match status" value="1"/>
</dbReference>
<dbReference type="SUPFAM" id="SSF56672">
    <property type="entry name" value="DNA/RNA polymerases"/>
    <property type="match status" value="1"/>
</dbReference>
<proteinExistence type="predicted"/>